<organism evidence="2 3">
    <name type="scientific">Thalassolituus maritimus</name>
    <dbReference type="NCBI Taxonomy" id="484498"/>
    <lineage>
        <taxon>Bacteria</taxon>
        <taxon>Pseudomonadati</taxon>
        <taxon>Pseudomonadota</taxon>
        <taxon>Gammaproteobacteria</taxon>
        <taxon>Oceanospirillales</taxon>
        <taxon>Oceanospirillaceae</taxon>
        <taxon>Thalassolituus</taxon>
    </lineage>
</organism>
<dbReference type="InterPro" id="IPR036157">
    <property type="entry name" value="dUTPase-like_sf"/>
</dbReference>
<keyword evidence="1" id="KW-0472">Membrane</keyword>
<evidence type="ECO:0000313" key="2">
    <source>
        <dbReference type="EMBL" id="SIS53082.1"/>
    </source>
</evidence>
<reference evidence="3" key="1">
    <citation type="submission" date="2017-01" db="EMBL/GenBank/DDBJ databases">
        <authorList>
            <person name="Varghese N."/>
            <person name="Submissions S."/>
        </authorList>
    </citation>
    <scope>NUCLEOTIDE SEQUENCE [LARGE SCALE GENOMIC DNA]</scope>
    <source>
        <strain evidence="3">DSM 24913</strain>
    </source>
</reference>
<dbReference type="RefSeq" id="WP_076514347.1">
    <property type="nucleotide sequence ID" value="NZ_FTOH01000002.1"/>
</dbReference>
<dbReference type="InterPro" id="IPR011962">
    <property type="entry name" value="dCTP_deaminase"/>
</dbReference>
<feature type="transmembrane region" description="Helical" evidence="1">
    <location>
        <begin position="236"/>
        <end position="256"/>
    </location>
</feature>
<dbReference type="Gene3D" id="2.70.40.10">
    <property type="match status" value="1"/>
</dbReference>
<dbReference type="SUPFAM" id="SSF51283">
    <property type="entry name" value="dUTPase-like"/>
    <property type="match status" value="1"/>
</dbReference>
<dbReference type="GO" id="GO:0008829">
    <property type="term" value="F:dCTP deaminase activity"/>
    <property type="evidence" value="ECO:0007669"/>
    <property type="project" value="InterPro"/>
</dbReference>
<gene>
    <name evidence="2" type="ORF">SAMN05421686_102201</name>
</gene>
<proteinExistence type="predicted"/>
<dbReference type="EMBL" id="FTOH01000002">
    <property type="protein sequence ID" value="SIS53082.1"/>
    <property type="molecule type" value="Genomic_DNA"/>
</dbReference>
<protein>
    <submittedName>
        <fullName evidence="2">Deoxycytidine triphosphate deaminase</fullName>
    </submittedName>
</protein>
<dbReference type="Pfam" id="PF22769">
    <property type="entry name" value="DCD"/>
    <property type="match status" value="1"/>
</dbReference>
<dbReference type="AlphaFoldDB" id="A0A1N7JUP5"/>
<sequence length="292" mass="33221">MSSGLKFFQEKVNNGQDPFPRIPPALLNSSDIQKYVHVTSMIAPFDSQHLKGASYEAKIGNEVIYWDIDTKKKIKISLESKGDYFTLPPNSIAYVQIQEEFDLPPYIALRFNLKIKHVYRGLLLGTGPLIDPGYKGKINIPLHNLTANSYQFEFNEGLIWIEFTKLSPHPKWDQSVENYNEPSEFPLKEIASDKTKKSMEYFLSRAHKGSIISSIPDTFRAAEEKANNAESTLKRLYRVAVVSVIGVGVAICSLIYQGYSLQHQIFDKLRNEIIALEKEVEQLRNTSSKTNE</sequence>
<dbReference type="OrthoDB" id="7067369at2"/>
<keyword evidence="3" id="KW-1185">Reference proteome</keyword>
<dbReference type="GO" id="GO:0006229">
    <property type="term" value="P:dUTP biosynthetic process"/>
    <property type="evidence" value="ECO:0007669"/>
    <property type="project" value="InterPro"/>
</dbReference>
<keyword evidence="1" id="KW-0812">Transmembrane</keyword>
<evidence type="ECO:0000256" key="1">
    <source>
        <dbReference type="SAM" id="Phobius"/>
    </source>
</evidence>
<evidence type="ECO:0000313" key="3">
    <source>
        <dbReference type="Proteomes" id="UP000185639"/>
    </source>
</evidence>
<accession>A0A1N7JUP5</accession>
<name>A0A1N7JUP5_9GAMM</name>
<dbReference type="Proteomes" id="UP000185639">
    <property type="component" value="Unassembled WGS sequence"/>
</dbReference>
<keyword evidence="1" id="KW-1133">Transmembrane helix</keyword>
<dbReference type="STRING" id="484498.SAMN05421686_102201"/>